<dbReference type="EMBL" id="JAGTJR010000062">
    <property type="protein sequence ID" value="KAH7024286.1"/>
    <property type="molecule type" value="Genomic_DNA"/>
</dbReference>
<keyword evidence="4" id="KW-1185">Reference proteome</keyword>
<feature type="transmembrane region" description="Helical" evidence="2">
    <location>
        <begin position="105"/>
        <end position="127"/>
    </location>
</feature>
<sequence length="384" mass="42009">MMSNNAANTSQTPTTAGPSTAAHQPPASEASPTPTAPSSVSPTPTSPAPASSPIPHSVPSGTVQHHASPVPVPANAPEQANATAENTRQKASFFQIQEEFWPWKLGLRTLALICAIVGMSTLIWVGVEEGNWSSSTYYSGDQWIGALSIPLICSVLFNAIAILILLLSKRPIHPGAAVGVDLVLWLTLVVTGFFTTWAYYTLISSYDYSSSSFYGYYSSDGTYRSSYYCGSDDYIYDPSDRTCTYSPSECPGYDSCEQRDAHDAAKYRRRILWVGAIFTWLCLVLHFILFVWACVDTHRRNRAKEATTAQIAAERIVQEMIATGQLVRPAPVFMRPPPHGMAQQQSPMPYQQGMVQTERPLPPIQEFYTPGPRGSTAGKDPEQV</sequence>
<reference evidence="3 4" key="1">
    <citation type="journal article" date="2021" name="Nat. Commun.">
        <title>Genetic determinants of endophytism in the Arabidopsis root mycobiome.</title>
        <authorList>
            <person name="Mesny F."/>
            <person name="Miyauchi S."/>
            <person name="Thiergart T."/>
            <person name="Pickel B."/>
            <person name="Atanasova L."/>
            <person name="Karlsson M."/>
            <person name="Huettel B."/>
            <person name="Barry K.W."/>
            <person name="Haridas S."/>
            <person name="Chen C."/>
            <person name="Bauer D."/>
            <person name="Andreopoulos W."/>
            <person name="Pangilinan J."/>
            <person name="LaButti K."/>
            <person name="Riley R."/>
            <person name="Lipzen A."/>
            <person name="Clum A."/>
            <person name="Drula E."/>
            <person name="Henrissat B."/>
            <person name="Kohler A."/>
            <person name="Grigoriev I.V."/>
            <person name="Martin F.M."/>
            <person name="Hacquard S."/>
        </authorList>
    </citation>
    <scope>NUCLEOTIDE SEQUENCE [LARGE SCALE GENOMIC DNA]</scope>
    <source>
        <strain evidence="3 4">MPI-SDFR-AT-0080</strain>
    </source>
</reference>
<feature type="region of interest" description="Disordered" evidence="1">
    <location>
        <begin position="1"/>
        <end position="86"/>
    </location>
</feature>
<feature type="transmembrane region" description="Helical" evidence="2">
    <location>
        <begin position="179"/>
        <end position="200"/>
    </location>
</feature>
<feature type="transmembrane region" description="Helical" evidence="2">
    <location>
        <begin position="147"/>
        <end position="167"/>
    </location>
</feature>
<name>A0ABQ8FSX0_9PEZI</name>
<feature type="transmembrane region" description="Helical" evidence="2">
    <location>
        <begin position="271"/>
        <end position="295"/>
    </location>
</feature>
<evidence type="ECO:0008006" key="5">
    <source>
        <dbReference type="Google" id="ProtNLM"/>
    </source>
</evidence>
<evidence type="ECO:0000313" key="3">
    <source>
        <dbReference type="EMBL" id="KAH7024286.1"/>
    </source>
</evidence>
<feature type="region of interest" description="Disordered" evidence="1">
    <location>
        <begin position="362"/>
        <end position="384"/>
    </location>
</feature>
<keyword evidence="2" id="KW-0472">Membrane</keyword>
<evidence type="ECO:0000256" key="1">
    <source>
        <dbReference type="SAM" id="MobiDB-lite"/>
    </source>
</evidence>
<evidence type="ECO:0000313" key="4">
    <source>
        <dbReference type="Proteomes" id="UP000774617"/>
    </source>
</evidence>
<organism evidence="3 4">
    <name type="scientific">Macrophomina phaseolina</name>
    <dbReference type="NCBI Taxonomy" id="35725"/>
    <lineage>
        <taxon>Eukaryota</taxon>
        <taxon>Fungi</taxon>
        <taxon>Dikarya</taxon>
        <taxon>Ascomycota</taxon>
        <taxon>Pezizomycotina</taxon>
        <taxon>Dothideomycetes</taxon>
        <taxon>Dothideomycetes incertae sedis</taxon>
        <taxon>Botryosphaeriales</taxon>
        <taxon>Botryosphaeriaceae</taxon>
        <taxon>Macrophomina</taxon>
    </lineage>
</organism>
<dbReference type="Proteomes" id="UP000774617">
    <property type="component" value="Unassembled WGS sequence"/>
</dbReference>
<feature type="compositionally biased region" description="Polar residues" evidence="1">
    <location>
        <begin position="1"/>
        <end position="22"/>
    </location>
</feature>
<gene>
    <name evidence="3" type="ORF">B0J12DRAFT_387319</name>
</gene>
<feature type="compositionally biased region" description="Low complexity" evidence="1">
    <location>
        <begin position="25"/>
        <end position="43"/>
    </location>
</feature>
<protein>
    <recommendedName>
        <fullName evidence="5">MARVEL domain-containing protein</fullName>
    </recommendedName>
</protein>
<keyword evidence="2" id="KW-1133">Transmembrane helix</keyword>
<proteinExistence type="predicted"/>
<keyword evidence="2" id="KW-0812">Transmembrane</keyword>
<accession>A0ABQ8FSX0</accession>
<comment type="caution">
    <text evidence="3">The sequence shown here is derived from an EMBL/GenBank/DDBJ whole genome shotgun (WGS) entry which is preliminary data.</text>
</comment>
<evidence type="ECO:0000256" key="2">
    <source>
        <dbReference type="SAM" id="Phobius"/>
    </source>
</evidence>